<evidence type="ECO:0000313" key="5">
    <source>
        <dbReference type="RefSeq" id="XP_022135648.1"/>
    </source>
</evidence>
<feature type="compositionally biased region" description="Basic and acidic residues" evidence="1">
    <location>
        <begin position="158"/>
        <end position="168"/>
    </location>
</feature>
<dbReference type="InterPro" id="IPR025757">
    <property type="entry name" value="MIP1_Leuzipper"/>
</dbReference>
<reference evidence="5" key="1">
    <citation type="submission" date="2025-08" db="UniProtKB">
        <authorList>
            <consortium name="RefSeq"/>
        </authorList>
    </citation>
    <scope>IDENTIFICATION</scope>
    <source>
        <strain evidence="5">OHB3-1</strain>
    </source>
</reference>
<feature type="region of interest" description="Disordered" evidence="1">
    <location>
        <begin position="146"/>
        <end position="168"/>
    </location>
</feature>
<evidence type="ECO:0000313" key="4">
    <source>
        <dbReference type="Proteomes" id="UP000504603"/>
    </source>
</evidence>
<accession>A0A6J1C5D8</accession>
<dbReference type="Proteomes" id="UP000504603">
    <property type="component" value="Unplaced"/>
</dbReference>
<evidence type="ECO:0000259" key="3">
    <source>
        <dbReference type="Pfam" id="PF14389"/>
    </source>
</evidence>
<dbReference type="PANTHER" id="PTHR23054">
    <property type="entry name" value="TERNARY COMPLEX FACTOR MIP1, LEUCINE-ZIPPER-RELATED"/>
    <property type="match status" value="1"/>
</dbReference>
<feature type="domain" description="Ternary complex factor MIP1 leucine-zipper" evidence="3">
    <location>
        <begin position="28"/>
        <end position="109"/>
    </location>
</feature>
<dbReference type="InterPro" id="IPR006869">
    <property type="entry name" value="DUF547"/>
</dbReference>
<sequence length="571" mass="65254">MASYRQGMEMEHAGAYLEAKKKQLPDSHVLQNSLKQEIQQLQEQLQSQFVIRHALEKAINFQPPSLDSATESSIPKAAMELIKQIAVLELEVVYLEKYLLSLYRRTFKQQVSSSSTMDDRLESYSGPLFVIEGEHKHSFIHSDHIVSPQTSFGNQSKGRNEVEEPEKLSHLHRSYSSLLRRSPGSSTNYPLSKSVAKAVDSYHSLPLSMLEQSQSDASNSMSLGEHFGAHVPERAPKSPNWISEEMIKSISLIYCELAQPPLMNNHNNPSPISPLSSMCELSSQDHLGSMRNYEKSFNSNFGNPFHIEEFSVPYCTMLKVQWISRERKKDSDINHMLQGFRSLIYRLKEVDLKAMKHEEKLAFWINVHNTLVMHAYLQYGIPKNSLKRTSLILKAAYNVGGHIISVDMIQSSILGCHLPRSGQWLHLFLSSKTKFKVNDARKSFAINHPEPRLYFALCCGSHSDPAVRIYTAKRVNEELEVAKEDYILSNLRTHKGQRILLPKLVESFAKDSGLCLEDLEDIVEHLRPKGRINDIQQQQQKKMWKSIERIPHNFTFTYLLSKELACQSSLS</sequence>
<evidence type="ECO:0000256" key="1">
    <source>
        <dbReference type="SAM" id="MobiDB-lite"/>
    </source>
</evidence>
<organism evidence="4 5">
    <name type="scientific">Momordica charantia</name>
    <name type="common">Bitter gourd</name>
    <name type="synonym">Balsam pear</name>
    <dbReference type="NCBI Taxonomy" id="3673"/>
    <lineage>
        <taxon>Eukaryota</taxon>
        <taxon>Viridiplantae</taxon>
        <taxon>Streptophyta</taxon>
        <taxon>Embryophyta</taxon>
        <taxon>Tracheophyta</taxon>
        <taxon>Spermatophyta</taxon>
        <taxon>Magnoliopsida</taxon>
        <taxon>eudicotyledons</taxon>
        <taxon>Gunneridae</taxon>
        <taxon>Pentapetalae</taxon>
        <taxon>rosids</taxon>
        <taxon>fabids</taxon>
        <taxon>Cucurbitales</taxon>
        <taxon>Cucurbitaceae</taxon>
        <taxon>Momordiceae</taxon>
        <taxon>Momordica</taxon>
    </lineage>
</organism>
<dbReference type="Pfam" id="PF04784">
    <property type="entry name" value="DUF547"/>
    <property type="match status" value="1"/>
</dbReference>
<keyword evidence="4" id="KW-1185">Reference proteome</keyword>
<dbReference type="Pfam" id="PF14389">
    <property type="entry name" value="Lzipper-MIP1"/>
    <property type="match status" value="1"/>
</dbReference>
<name>A0A6J1C5D8_MOMCH</name>
<dbReference type="PANTHER" id="PTHR23054:SF20">
    <property type="entry name" value="DUF547 DOMAIN-CONTAINING PROTEIN"/>
    <property type="match status" value="1"/>
</dbReference>
<evidence type="ECO:0000259" key="2">
    <source>
        <dbReference type="Pfam" id="PF04784"/>
    </source>
</evidence>
<dbReference type="RefSeq" id="XP_022135648.1">
    <property type="nucleotide sequence ID" value="XM_022279956.1"/>
</dbReference>
<dbReference type="KEGG" id="mcha:111007555"/>
<gene>
    <name evidence="5" type="primary">LOC111007555</name>
</gene>
<proteinExistence type="predicted"/>
<feature type="domain" description="DUF547" evidence="2">
    <location>
        <begin position="353"/>
        <end position="487"/>
    </location>
</feature>
<protein>
    <submittedName>
        <fullName evidence="5">Uncharacterized protein LOC111007555 isoform X1</fullName>
    </submittedName>
</protein>
<dbReference type="OrthoDB" id="418495at2759"/>
<dbReference type="GeneID" id="111007555"/>
<feature type="compositionally biased region" description="Polar residues" evidence="1">
    <location>
        <begin position="147"/>
        <end position="157"/>
    </location>
</feature>
<dbReference type="AlphaFoldDB" id="A0A6J1C5D8"/>